<organism evidence="3 4">
    <name type="scientific">Oryza sativa subsp. japonica</name>
    <name type="common">Rice</name>
    <dbReference type="NCBI Taxonomy" id="39947"/>
    <lineage>
        <taxon>Eukaryota</taxon>
        <taxon>Viridiplantae</taxon>
        <taxon>Streptophyta</taxon>
        <taxon>Embryophyta</taxon>
        <taxon>Tracheophyta</taxon>
        <taxon>Spermatophyta</taxon>
        <taxon>Magnoliopsida</taxon>
        <taxon>Liliopsida</taxon>
        <taxon>Poales</taxon>
        <taxon>Poaceae</taxon>
        <taxon>BOP clade</taxon>
        <taxon>Oryzoideae</taxon>
        <taxon>Oryzeae</taxon>
        <taxon>Oryzinae</taxon>
        <taxon>Oryza</taxon>
        <taxon>Oryza sativa</taxon>
    </lineage>
</organism>
<dbReference type="EMBL" id="AP014962">
    <property type="protein sequence ID" value="BAS98356.1"/>
    <property type="molecule type" value="Genomic_DNA"/>
</dbReference>
<dbReference type="eggNOG" id="ENOG502R409">
    <property type="taxonomic scope" value="Eukaryota"/>
</dbReference>
<dbReference type="AlphaFoldDB" id="A0A0P0WY02"/>
<reference evidence="4" key="1">
    <citation type="journal article" date="2005" name="Nature">
        <title>The map-based sequence of the rice genome.</title>
        <authorList>
            <consortium name="International rice genome sequencing project (IRGSP)"/>
            <person name="Matsumoto T."/>
            <person name="Wu J."/>
            <person name="Kanamori H."/>
            <person name="Katayose Y."/>
            <person name="Fujisawa M."/>
            <person name="Namiki N."/>
            <person name="Mizuno H."/>
            <person name="Yamamoto K."/>
            <person name="Antonio B.A."/>
            <person name="Baba T."/>
            <person name="Sakata K."/>
            <person name="Nagamura Y."/>
            <person name="Aoki H."/>
            <person name="Arikawa K."/>
            <person name="Arita K."/>
            <person name="Bito T."/>
            <person name="Chiden Y."/>
            <person name="Fujitsuka N."/>
            <person name="Fukunaka R."/>
            <person name="Hamada M."/>
            <person name="Harada C."/>
            <person name="Hayashi A."/>
            <person name="Hijishita S."/>
            <person name="Honda M."/>
            <person name="Hosokawa S."/>
            <person name="Ichikawa Y."/>
            <person name="Idonuma A."/>
            <person name="Iijima M."/>
            <person name="Ikeda M."/>
            <person name="Ikeno M."/>
            <person name="Ito K."/>
            <person name="Ito S."/>
            <person name="Ito T."/>
            <person name="Ito Y."/>
            <person name="Ito Y."/>
            <person name="Iwabuchi A."/>
            <person name="Kamiya K."/>
            <person name="Karasawa W."/>
            <person name="Kurita K."/>
            <person name="Katagiri S."/>
            <person name="Kikuta A."/>
            <person name="Kobayashi H."/>
            <person name="Kobayashi N."/>
            <person name="Machita K."/>
            <person name="Maehara T."/>
            <person name="Masukawa M."/>
            <person name="Mizubayashi T."/>
            <person name="Mukai Y."/>
            <person name="Nagasaki H."/>
            <person name="Nagata Y."/>
            <person name="Naito S."/>
            <person name="Nakashima M."/>
            <person name="Nakama Y."/>
            <person name="Nakamichi Y."/>
            <person name="Nakamura M."/>
            <person name="Meguro A."/>
            <person name="Negishi M."/>
            <person name="Ohta I."/>
            <person name="Ohta T."/>
            <person name="Okamoto M."/>
            <person name="Ono N."/>
            <person name="Saji S."/>
            <person name="Sakaguchi M."/>
            <person name="Sakai K."/>
            <person name="Shibata M."/>
            <person name="Shimokawa T."/>
            <person name="Song J."/>
            <person name="Takazaki Y."/>
            <person name="Terasawa K."/>
            <person name="Tsugane M."/>
            <person name="Tsuji K."/>
            <person name="Ueda S."/>
            <person name="Waki K."/>
            <person name="Yamagata H."/>
            <person name="Yamamoto M."/>
            <person name="Yamamoto S."/>
            <person name="Yamane H."/>
            <person name="Yoshiki S."/>
            <person name="Yoshihara R."/>
            <person name="Yukawa K."/>
            <person name="Zhong H."/>
            <person name="Yano M."/>
            <person name="Yuan Q."/>
            <person name="Ouyang S."/>
            <person name="Liu J."/>
            <person name="Jones K.M."/>
            <person name="Gansberger K."/>
            <person name="Moffat K."/>
            <person name="Hill J."/>
            <person name="Bera J."/>
            <person name="Fadrosh D."/>
            <person name="Jin S."/>
            <person name="Johri S."/>
            <person name="Kim M."/>
            <person name="Overton L."/>
            <person name="Reardon M."/>
            <person name="Tsitrin T."/>
            <person name="Vuong H."/>
            <person name="Weaver B."/>
            <person name="Ciecko A."/>
            <person name="Tallon L."/>
            <person name="Jackson J."/>
            <person name="Pai G."/>
            <person name="Aken S.V."/>
            <person name="Utterback T."/>
            <person name="Reidmuller S."/>
            <person name="Feldblyum T."/>
            <person name="Hsiao J."/>
            <person name="Zismann V."/>
            <person name="Iobst S."/>
            <person name="de Vazeille A.R."/>
            <person name="Buell C.R."/>
            <person name="Ying K."/>
            <person name="Li Y."/>
            <person name="Lu T."/>
            <person name="Huang Y."/>
            <person name="Zhao Q."/>
            <person name="Feng Q."/>
            <person name="Zhang L."/>
            <person name="Zhu J."/>
            <person name="Weng Q."/>
            <person name="Mu J."/>
            <person name="Lu Y."/>
            <person name="Fan D."/>
            <person name="Liu Y."/>
            <person name="Guan J."/>
            <person name="Zhang Y."/>
            <person name="Yu S."/>
            <person name="Liu X."/>
            <person name="Zhang Y."/>
            <person name="Hong G."/>
            <person name="Han B."/>
            <person name="Choisne N."/>
            <person name="Demange N."/>
            <person name="Orjeda G."/>
            <person name="Samain S."/>
            <person name="Cattolico L."/>
            <person name="Pelletier E."/>
            <person name="Couloux A."/>
            <person name="Segurens B."/>
            <person name="Wincker P."/>
            <person name="D'Hont A."/>
            <person name="Scarpelli C."/>
            <person name="Weissenbach J."/>
            <person name="Salanoubat M."/>
            <person name="Quetier F."/>
            <person name="Yu Y."/>
            <person name="Kim H.R."/>
            <person name="Rambo T."/>
            <person name="Currie J."/>
            <person name="Collura K."/>
            <person name="Luo M."/>
            <person name="Yang T."/>
            <person name="Ammiraju J.S.S."/>
            <person name="Engler F."/>
            <person name="Soderlund C."/>
            <person name="Wing R.A."/>
            <person name="Palmer L.E."/>
            <person name="de la Bastide M."/>
            <person name="Spiegel L."/>
            <person name="Nascimento L."/>
            <person name="Zutavern T."/>
            <person name="O'Shaughnessy A."/>
            <person name="Dike S."/>
            <person name="Dedhia N."/>
            <person name="Preston R."/>
            <person name="Balija V."/>
            <person name="McCombie W.R."/>
            <person name="Chow T."/>
            <person name="Chen H."/>
            <person name="Chung M."/>
            <person name="Chen C."/>
            <person name="Shaw J."/>
            <person name="Wu H."/>
            <person name="Hsiao K."/>
            <person name="Chao Y."/>
            <person name="Chu M."/>
            <person name="Cheng C."/>
            <person name="Hour A."/>
            <person name="Lee P."/>
            <person name="Lin S."/>
            <person name="Lin Y."/>
            <person name="Liou J."/>
            <person name="Liu S."/>
            <person name="Hsing Y."/>
            <person name="Raghuvanshi S."/>
            <person name="Mohanty A."/>
            <person name="Bharti A.K."/>
            <person name="Gaur A."/>
            <person name="Gupta V."/>
            <person name="Kumar D."/>
            <person name="Ravi V."/>
            <person name="Vij S."/>
            <person name="Kapur A."/>
            <person name="Khurana P."/>
            <person name="Khurana P."/>
            <person name="Khurana J.P."/>
            <person name="Tyagi A.K."/>
            <person name="Gaikwad K."/>
            <person name="Singh A."/>
            <person name="Dalal V."/>
            <person name="Srivastava S."/>
            <person name="Dixit A."/>
            <person name="Pal A.K."/>
            <person name="Ghazi I.A."/>
            <person name="Yadav M."/>
            <person name="Pandit A."/>
            <person name="Bhargava A."/>
            <person name="Sureshbabu K."/>
            <person name="Batra K."/>
            <person name="Sharma T.R."/>
            <person name="Mohapatra T."/>
            <person name="Singh N.K."/>
            <person name="Messing J."/>
            <person name="Nelson A.B."/>
            <person name="Fuks G."/>
            <person name="Kavchok S."/>
            <person name="Keizer G."/>
            <person name="Linton E."/>
            <person name="Llaca V."/>
            <person name="Song R."/>
            <person name="Tanyolac B."/>
            <person name="Young S."/>
            <person name="Ho-Il K."/>
            <person name="Hahn J.H."/>
            <person name="Sangsakoo G."/>
            <person name="Vanavichit A."/>
            <person name="de Mattos Luiz.A.T."/>
            <person name="Zimmer P.D."/>
            <person name="Malone G."/>
            <person name="Dellagostin O."/>
            <person name="de Oliveira A.C."/>
            <person name="Bevan M."/>
            <person name="Bancroft I."/>
            <person name="Minx P."/>
            <person name="Cordum H."/>
            <person name="Wilson R."/>
            <person name="Cheng Z."/>
            <person name="Jin W."/>
            <person name="Jiang J."/>
            <person name="Leong S.A."/>
            <person name="Iwama H."/>
            <person name="Gojobori T."/>
            <person name="Itoh T."/>
            <person name="Niimura Y."/>
            <person name="Fujii Y."/>
            <person name="Habara T."/>
            <person name="Sakai H."/>
            <person name="Sato Y."/>
            <person name="Wilson G."/>
            <person name="Kumar K."/>
            <person name="McCouch S."/>
            <person name="Juretic N."/>
            <person name="Hoen D."/>
            <person name="Wright S."/>
            <person name="Bruskiewich R."/>
            <person name="Bureau T."/>
            <person name="Miyao A."/>
            <person name="Hirochika H."/>
            <person name="Nishikawa T."/>
            <person name="Kadowaki K."/>
            <person name="Sugiura M."/>
            <person name="Burr B."/>
            <person name="Sasaki T."/>
        </authorList>
    </citation>
    <scope>NUCLEOTIDE SEQUENCE [LARGE SCALE GENOMIC DNA]</scope>
    <source>
        <strain evidence="4">cv. Nipponbare</strain>
    </source>
</reference>
<proteinExistence type="predicted"/>
<protein>
    <submittedName>
        <fullName evidence="3">Os06g0576600 protein</fullName>
    </submittedName>
</protein>
<keyword evidence="4" id="KW-1185">Reference proteome</keyword>
<dbReference type="PANTHER" id="PTHR47069">
    <property type="match status" value="1"/>
</dbReference>
<dbReference type="InterPro" id="IPR024752">
    <property type="entry name" value="Myb/SANT-like_dom"/>
</dbReference>
<feature type="compositionally biased region" description="Acidic residues" evidence="1">
    <location>
        <begin position="129"/>
        <end position="138"/>
    </location>
</feature>
<dbReference type="SMR" id="A0A0P0WY02"/>
<reference evidence="3 4" key="3">
    <citation type="journal article" date="2013" name="Rice">
        <title>Improvement of the Oryza sativa Nipponbare reference genome using next generation sequence and optical map data.</title>
        <authorList>
            <person name="Kawahara Y."/>
            <person name="de la Bastide M."/>
            <person name="Hamilton J.P."/>
            <person name="Kanamori H."/>
            <person name="McCombie W.R."/>
            <person name="Ouyang S."/>
            <person name="Schwartz D.C."/>
            <person name="Tanaka T."/>
            <person name="Wu J."/>
            <person name="Zhou S."/>
            <person name="Childs K.L."/>
            <person name="Davidson R.M."/>
            <person name="Lin H."/>
            <person name="Quesada-Ocampo L."/>
            <person name="Vaillancourt B."/>
            <person name="Sakai H."/>
            <person name="Lee S.S."/>
            <person name="Kim J."/>
            <person name="Numa H."/>
            <person name="Itoh T."/>
            <person name="Buell C.R."/>
            <person name="Matsumoto T."/>
        </authorList>
    </citation>
    <scope>NUCLEOTIDE SEQUENCE [LARGE SCALE GENOMIC DNA]</scope>
    <source>
        <strain evidence="4">cv. Nipponbare</strain>
    </source>
</reference>
<name>A0A0P0WY02_ORYSJ</name>
<dbReference type="Pfam" id="PF12776">
    <property type="entry name" value="Myb_DNA-bind_3"/>
    <property type="match status" value="1"/>
</dbReference>
<evidence type="ECO:0000313" key="3">
    <source>
        <dbReference type="EMBL" id="BAS98356.1"/>
    </source>
</evidence>
<gene>
    <name evidence="3" type="ordered locus">Os06g0576600</name>
    <name evidence="3" type="ORF">OSNPB_060576600</name>
</gene>
<evidence type="ECO:0000256" key="1">
    <source>
        <dbReference type="SAM" id="MobiDB-lite"/>
    </source>
</evidence>
<evidence type="ECO:0000313" key="4">
    <source>
        <dbReference type="Proteomes" id="UP000059680"/>
    </source>
</evidence>
<dbReference type="Proteomes" id="UP000059680">
    <property type="component" value="Chromosome 6"/>
</dbReference>
<feature type="region of interest" description="Disordered" evidence="1">
    <location>
        <begin position="120"/>
        <end position="147"/>
    </location>
</feature>
<dbReference type="PaxDb" id="39947-A0A0P0WY02"/>
<feature type="domain" description="Myb/SANT-like" evidence="2">
    <location>
        <begin position="20"/>
        <end position="78"/>
    </location>
</feature>
<sequence>KLGIDPWEFSPLQVGKILFPSLQKKSGDKRTKKQLKNKLDVLKKEYSMFMEFKNCATSLGWDEAKQTIVCSAEWWDEHLARCNNREKGIKCNHVKFRKQGPKFLDDLRIIFGKSHVNGASASCPRDVSSDEASDEDMAEVPKPAEKAEKTVNPGKINARGHPLLLETRMRRSHLLVCTRTLV</sequence>
<evidence type="ECO:0000259" key="2">
    <source>
        <dbReference type="Pfam" id="PF12776"/>
    </source>
</evidence>
<feature type="non-terminal residue" evidence="3">
    <location>
        <position position="1"/>
    </location>
</feature>
<dbReference type="OMA" id="RCQERTK"/>
<dbReference type="InParanoid" id="A0A0P0WY02"/>
<dbReference type="Gramene" id="Os06t0576600-00">
    <property type="protein sequence ID" value="Os06t0576600-00"/>
    <property type="gene ID" value="Os06g0576600"/>
</dbReference>
<reference evidence="3 4" key="2">
    <citation type="journal article" date="2013" name="Plant Cell Physiol.">
        <title>Rice Annotation Project Database (RAP-DB): an integrative and interactive database for rice genomics.</title>
        <authorList>
            <person name="Sakai H."/>
            <person name="Lee S.S."/>
            <person name="Tanaka T."/>
            <person name="Numa H."/>
            <person name="Kim J."/>
            <person name="Kawahara Y."/>
            <person name="Wakimoto H."/>
            <person name="Yang C.C."/>
            <person name="Iwamoto M."/>
            <person name="Abe T."/>
            <person name="Yamada Y."/>
            <person name="Muto A."/>
            <person name="Inokuchi H."/>
            <person name="Ikemura T."/>
            <person name="Matsumoto T."/>
            <person name="Sasaki T."/>
            <person name="Itoh T."/>
        </authorList>
    </citation>
    <scope>NUCLEOTIDE SEQUENCE [LARGE SCALE GENOMIC DNA]</scope>
    <source>
        <strain evidence="4">cv. Nipponbare</strain>
    </source>
</reference>
<dbReference type="PANTHER" id="PTHR47069:SF1">
    <property type="entry name" value="OS03G0580500 PROTEIN"/>
    <property type="match status" value="1"/>
</dbReference>
<accession>A0A0P0WY02</accession>
<dbReference type="STRING" id="39947.A0A0P0WY02"/>